<dbReference type="EMBL" id="QLNQ01000030">
    <property type="protein sequence ID" value="RCK55456.1"/>
    <property type="molecule type" value="Genomic_DNA"/>
</dbReference>
<dbReference type="Proteomes" id="UP000253472">
    <property type="component" value="Unassembled WGS sequence"/>
</dbReference>
<keyword evidence="4" id="KW-1185">Reference proteome</keyword>
<evidence type="ECO:0000313" key="4">
    <source>
        <dbReference type="Proteomes" id="UP000253472"/>
    </source>
</evidence>
<feature type="compositionally biased region" description="Low complexity" evidence="1">
    <location>
        <begin position="13"/>
        <end position="26"/>
    </location>
</feature>
<feature type="region of interest" description="Disordered" evidence="1">
    <location>
        <begin position="144"/>
        <end position="176"/>
    </location>
</feature>
<accession>A0A367XP99</accession>
<dbReference type="Pfam" id="PF25381">
    <property type="entry name" value="PH_26"/>
    <property type="match status" value="2"/>
</dbReference>
<organism evidence="3 4">
    <name type="scientific">Candida viswanathii</name>
    <dbReference type="NCBI Taxonomy" id="5486"/>
    <lineage>
        <taxon>Eukaryota</taxon>
        <taxon>Fungi</taxon>
        <taxon>Dikarya</taxon>
        <taxon>Ascomycota</taxon>
        <taxon>Saccharomycotina</taxon>
        <taxon>Pichiomycetes</taxon>
        <taxon>Debaryomycetaceae</taxon>
        <taxon>Candida/Lodderomyces clade</taxon>
        <taxon>Candida</taxon>
    </lineage>
</organism>
<feature type="compositionally biased region" description="Polar residues" evidence="1">
    <location>
        <begin position="100"/>
        <end position="112"/>
    </location>
</feature>
<feature type="compositionally biased region" description="Polar residues" evidence="1">
    <location>
        <begin position="43"/>
        <end position="89"/>
    </location>
</feature>
<proteinExistence type="predicted"/>
<reference evidence="3 4" key="1">
    <citation type="submission" date="2018-06" db="EMBL/GenBank/DDBJ databases">
        <title>Whole genome sequencing of Candida tropicalis (genome annotated by CSBL at Korea University).</title>
        <authorList>
            <person name="Ahn J."/>
        </authorList>
    </citation>
    <scope>NUCLEOTIDE SEQUENCE [LARGE SCALE GENOMIC DNA]</scope>
    <source>
        <strain evidence="3 4">ATCC 20962</strain>
    </source>
</reference>
<dbReference type="AlphaFoldDB" id="A0A367XP99"/>
<feature type="domain" description="Skg3/CAF120-like PH-like" evidence="2">
    <location>
        <begin position="624"/>
        <end position="676"/>
    </location>
</feature>
<evidence type="ECO:0000256" key="1">
    <source>
        <dbReference type="SAM" id="MobiDB-lite"/>
    </source>
</evidence>
<dbReference type="InterPro" id="IPR058155">
    <property type="entry name" value="Skg3/CAF120-like_PH"/>
</dbReference>
<feature type="compositionally biased region" description="Low complexity" evidence="1">
    <location>
        <begin position="561"/>
        <end position="585"/>
    </location>
</feature>
<evidence type="ECO:0000259" key="2">
    <source>
        <dbReference type="Pfam" id="PF25381"/>
    </source>
</evidence>
<feature type="domain" description="Skg3/CAF120-like PH-like" evidence="2">
    <location>
        <begin position="410"/>
        <end position="509"/>
    </location>
</feature>
<feature type="region of interest" description="Disordered" evidence="1">
    <location>
        <begin position="1"/>
        <end position="131"/>
    </location>
</feature>
<feature type="compositionally biased region" description="Low complexity" evidence="1">
    <location>
        <begin position="540"/>
        <end position="554"/>
    </location>
</feature>
<comment type="caution">
    <text evidence="3">The sequence shown here is derived from an EMBL/GenBank/DDBJ whole genome shotgun (WGS) entry which is preliminary data.</text>
</comment>
<feature type="region of interest" description="Disordered" evidence="1">
    <location>
        <begin position="537"/>
        <end position="607"/>
    </location>
</feature>
<name>A0A367XP99_9ASCO</name>
<evidence type="ECO:0000313" key="3">
    <source>
        <dbReference type="EMBL" id="RCK55456.1"/>
    </source>
</evidence>
<gene>
    <name evidence="3" type="ORF">Cantr_03906</name>
</gene>
<dbReference type="STRING" id="5486.A0A367XP99"/>
<feature type="compositionally biased region" description="Polar residues" evidence="1">
    <location>
        <begin position="591"/>
        <end position="601"/>
    </location>
</feature>
<protein>
    <recommendedName>
        <fullName evidence="2">Skg3/CAF120-like PH-like domain-containing protein</fullName>
    </recommendedName>
</protein>
<sequence length="802" mass="88386">MPFNISSPKKLFGGSSSASSTATSSGEKNRHRSKFTTNKEKVSNQPAAASTSSNSQPANLYQTPISTPQPASAPNLTVSTENPFNPGDTSSPPPPPAYQRVTSPLAQPPTTIQDHDGFASPTATPPAVPEKDFGVQSLLGFLAGSEKSGSTSSTDSKSTSLLPKINTSSSLNPTSENSSFYEINGGLSPTFATSSKLRKNQQNIAAASVSDTSLHKRTLSDRVKATPSSFVRQSRIFSNDDNESTFSSSSVSGKDLLLQNKLQTDSLPPEFRPVVSLINAQKLRTYCVGSLQVPGVMEGEKVWFEVEAKLTGNELAIWRPLTDEFVFDEGNEFKPKYINVIDSHVEVLSNLDIKVYHDYREDAAVMVRFHDKESFNKWMSAIILSKYEYDKLNEAFTAVILSSKGSKLLDIHVLLGNKKRFPQYEWCNIRVPEVSTKWIKVYMVVLPSDKGHIGRIEFYPSDKKVLKKHLIAYISDLAAIFNVYPEQSNMIDVNSIMRAAGEIHISKNYEHLFPHSMESELQHQAQLNPRKLIAKNHGISRSGSNDSLSSLSRDTPGTPVNRSRSGSLNSTSSFFNQPSSPPSSTGLARSGSLNGSPINPNHDQKGHKRISSTFFKRHADDFVLTNSMYIMPISHPGVNAVETMIRNYIPIIDAFKLYGRPKRLASDKTDTNSMLFGLPSLPHYQYLSNKDAEKAFAANYRDDLGWFEWPEIMSKEIKSLQSSCSKTYRGFGDIGKLYENLDLDFNEISSPALNFTNFEDDVPSLSDTIEFGGRIGSPPRVASPLSLVDDGTSFGGTRNLMV</sequence>
<dbReference type="OrthoDB" id="5563754at2759"/>